<dbReference type="AlphaFoldDB" id="A0A543NME4"/>
<evidence type="ECO:0000256" key="2">
    <source>
        <dbReference type="SAM" id="Phobius"/>
    </source>
</evidence>
<feature type="domain" description="Endonuclease/exonuclease/phosphatase" evidence="3">
    <location>
        <begin position="120"/>
        <end position="325"/>
    </location>
</feature>
<evidence type="ECO:0000256" key="1">
    <source>
        <dbReference type="SAM" id="MobiDB-lite"/>
    </source>
</evidence>
<dbReference type="SUPFAM" id="SSF56219">
    <property type="entry name" value="DNase I-like"/>
    <property type="match status" value="1"/>
</dbReference>
<keyword evidence="4" id="KW-0269">Exonuclease</keyword>
<protein>
    <submittedName>
        <fullName evidence="4">Endonuclease/exonuclease/phosphatase family metal-dependent hydrolase</fullName>
    </submittedName>
</protein>
<reference evidence="4 5" key="1">
    <citation type="submission" date="2019-06" db="EMBL/GenBank/DDBJ databases">
        <title>Sequencing the genomes of 1000 actinobacteria strains.</title>
        <authorList>
            <person name="Klenk H.-P."/>
        </authorList>
    </citation>
    <scope>NUCLEOTIDE SEQUENCE [LARGE SCALE GENOMIC DNA]</scope>
    <source>
        <strain evidence="4 5">DSM 45015</strain>
    </source>
</reference>
<accession>A0A543NME4</accession>
<dbReference type="GO" id="GO:0004519">
    <property type="term" value="F:endonuclease activity"/>
    <property type="evidence" value="ECO:0007669"/>
    <property type="project" value="UniProtKB-KW"/>
</dbReference>
<keyword evidence="4" id="KW-0255">Endonuclease</keyword>
<dbReference type="Pfam" id="PF03372">
    <property type="entry name" value="Exo_endo_phos"/>
    <property type="match status" value="1"/>
</dbReference>
<keyword evidence="5" id="KW-1185">Reference proteome</keyword>
<dbReference type="RefSeq" id="WP_141924424.1">
    <property type="nucleotide sequence ID" value="NZ_VFQC01000001.1"/>
</dbReference>
<evidence type="ECO:0000259" key="3">
    <source>
        <dbReference type="Pfam" id="PF03372"/>
    </source>
</evidence>
<dbReference type="GO" id="GO:0004527">
    <property type="term" value="F:exonuclease activity"/>
    <property type="evidence" value="ECO:0007669"/>
    <property type="project" value="UniProtKB-KW"/>
</dbReference>
<feature type="transmembrane region" description="Helical" evidence="2">
    <location>
        <begin position="54"/>
        <end position="74"/>
    </location>
</feature>
<keyword evidence="4" id="KW-0378">Hydrolase</keyword>
<feature type="region of interest" description="Disordered" evidence="1">
    <location>
        <begin position="1"/>
        <end position="20"/>
    </location>
</feature>
<feature type="transmembrane region" description="Helical" evidence="2">
    <location>
        <begin position="28"/>
        <end position="47"/>
    </location>
</feature>
<name>A0A543NME4_9ACTN</name>
<evidence type="ECO:0000313" key="4">
    <source>
        <dbReference type="EMBL" id="TQN33000.1"/>
    </source>
</evidence>
<organism evidence="4 5">
    <name type="scientific">Haloactinospora alba</name>
    <dbReference type="NCBI Taxonomy" id="405555"/>
    <lineage>
        <taxon>Bacteria</taxon>
        <taxon>Bacillati</taxon>
        <taxon>Actinomycetota</taxon>
        <taxon>Actinomycetes</taxon>
        <taxon>Streptosporangiales</taxon>
        <taxon>Nocardiopsidaceae</taxon>
        <taxon>Haloactinospora</taxon>
    </lineage>
</organism>
<keyword evidence="2" id="KW-0812">Transmembrane</keyword>
<dbReference type="Proteomes" id="UP000317422">
    <property type="component" value="Unassembled WGS sequence"/>
</dbReference>
<dbReference type="Gene3D" id="3.60.10.10">
    <property type="entry name" value="Endonuclease/exonuclease/phosphatase"/>
    <property type="match status" value="1"/>
</dbReference>
<keyword evidence="2" id="KW-1133">Transmembrane helix</keyword>
<dbReference type="InterPro" id="IPR005135">
    <property type="entry name" value="Endo/exonuclease/phosphatase"/>
</dbReference>
<gene>
    <name evidence="4" type="ORF">FHX37_2994</name>
</gene>
<dbReference type="OrthoDB" id="2340043at2"/>
<proteinExistence type="predicted"/>
<feature type="transmembrane region" description="Helical" evidence="2">
    <location>
        <begin position="80"/>
        <end position="99"/>
    </location>
</feature>
<dbReference type="InterPro" id="IPR036691">
    <property type="entry name" value="Endo/exonu/phosph_ase_sf"/>
</dbReference>
<keyword evidence="4" id="KW-0540">Nuclease</keyword>
<dbReference type="EMBL" id="VFQC01000001">
    <property type="protein sequence ID" value="TQN33000.1"/>
    <property type="molecule type" value="Genomic_DNA"/>
</dbReference>
<keyword evidence="2" id="KW-0472">Membrane</keyword>
<evidence type="ECO:0000313" key="5">
    <source>
        <dbReference type="Proteomes" id="UP000317422"/>
    </source>
</evidence>
<sequence length="337" mass="35819">MQNNSETAPAAEPRPDRPAPRRRRWPRFLLALLIAPWAVWAVVRLFGLETGFPLVPTVAFTPYAAVTAVIPLAAALLARWWWGATVAVAVLAFLGYCVVPRALPAPDPRPEPDGPTLRVLTVNTGFGDADPERVMELVREHDVDVLSLQELTPDAAEALSRQGVAEALPHSVAEPAPGAGGGALFARHPLERVAAPAETQFAMPYAELDVPKAPPVEVVSAHAMPPMLPGTIGQWEESLDALPEAEADGPLRVVAGDLNATLDHARLRSLLATGYTDAAAATGDGWRSTWPDDLPLPPLTIDHVLVDDRAAVTQVGVHRVEGTDHAAVLASLTLPAE</sequence>
<comment type="caution">
    <text evidence="4">The sequence shown here is derived from an EMBL/GenBank/DDBJ whole genome shotgun (WGS) entry which is preliminary data.</text>
</comment>